<organism evidence="2">
    <name type="scientific">Chimay rhabdovirus</name>
    <dbReference type="NCBI Taxonomy" id="2116536"/>
    <lineage>
        <taxon>Viruses</taxon>
        <taxon>Riboviria</taxon>
        <taxon>Orthornavirae</taxon>
        <taxon>Negarnaviricota</taxon>
        <taxon>Haploviricotina</taxon>
        <taxon>Monjiviricetes</taxon>
        <taxon>Mononegavirales</taxon>
        <taxon>Rhabdoviridae</taxon>
        <taxon>Deltarhabdovirinae</taxon>
        <taxon>Betaricinrhavirus</taxon>
        <taxon>Betaricinrhavirus chimay</taxon>
    </lineage>
</organism>
<evidence type="ECO:0000256" key="1">
    <source>
        <dbReference type="SAM" id="MobiDB-lite"/>
    </source>
</evidence>
<feature type="compositionally biased region" description="Basic and acidic residues" evidence="1">
    <location>
        <begin position="130"/>
        <end position="146"/>
    </location>
</feature>
<dbReference type="Proteomes" id="UP000676088">
    <property type="component" value="Segment"/>
</dbReference>
<dbReference type="EMBL" id="MF975531">
    <property type="protein sequence ID" value="AVM86060.1"/>
    <property type="molecule type" value="Viral_cRNA"/>
</dbReference>
<feature type="compositionally biased region" description="Basic and acidic residues" evidence="1">
    <location>
        <begin position="101"/>
        <end position="113"/>
    </location>
</feature>
<feature type="compositionally biased region" description="Polar residues" evidence="1">
    <location>
        <begin position="148"/>
        <end position="157"/>
    </location>
</feature>
<feature type="compositionally biased region" description="Polar residues" evidence="1">
    <location>
        <begin position="72"/>
        <end position="84"/>
    </location>
</feature>
<keyword evidence="3" id="KW-1185">Reference proteome</keyword>
<reference evidence="2" key="1">
    <citation type="submission" date="2017-09" db="EMBL/GenBank/DDBJ databases">
        <title>Discovery and spatiotemporal study of three novel RNA viruses isolated from Ixodes ricinus in Belgium.</title>
        <authorList>
            <person name="Vanmechelen B."/>
            <person name="Vergote V."/>
            <person name="De Coster S."/>
            <person name="Laenen L."/>
            <person name="Maes P."/>
        </authorList>
    </citation>
    <scope>NUCLEOTIDE SEQUENCE</scope>
    <source>
        <strain evidence="2">Chimay-1</strain>
    </source>
</reference>
<protein>
    <submittedName>
        <fullName evidence="2">Putative P protein</fullName>
    </submittedName>
</protein>
<dbReference type="KEGG" id="vg:80535539"/>
<evidence type="ECO:0000313" key="3">
    <source>
        <dbReference type="Proteomes" id="UP000676088"/>
    </source>
</evidence>
<name>A0A2P1GJD2_9RHAB</name>
<evidence type="ECO:0000313" key="2">
    <source>
        <dbReference type="EMBL" id="AVM86060.1"/>
    </source>
</evidence>
<feature type="region of interest" description="Disordered" evidence="1">
    <location>
        <begin position="49"/>
        <end position="162"/>
    </location>
</feature>
<sequence>MESDKDLSALPHLQSALPLEELGEFMKSFNEKSLRETVPAHVVGTAIDSMIKGDNRAGDDTATSDNEDHVSVASQSATFVSSGKDTPLSKAQAKRARQQARKLEERARKKAEEQLNLALAAADKNPPPPETKETGKEADSKTKEPANDQETMSATTEADQDMPALTDIPIEDHIWDPLLMIRKIGPAKISAQEAIYLCISEKDFNSGIPCEGRSLAEWKIRIYNKIVDYRESLPKDLLLNLIGAWKDLSECSVHFEGVVDGACLCSEMADRMKALELFRSVERAEKRMTRLLAQGEASAKSTIDQTEKMAQLINQLSSLASSIQGDYDQMKLTISQLKPRPHSIPESSRAAEDAPLPVKKKKIIYTSKHTQVIWNKEKDRAVDIKIKVPKPEYREIAGTYEETFLSLTGTDQKNWMKMEPVDLIEVLHKMKHSGPFDPVKTQVAVNMLHSEGKIREGTFKEIPN</sequence>
<proteinExistence type="predicted"/>
<accession>A0A2P1GJD2</accession>
<dbReference type="RefSeq" id="YP_010797583.1">
    <property type="nucleotide sequence ID" value="NC_076210.1"/>
</dbReference>
<dbReference type="GeneID" id="80535539"/>